<dbReference type="OrthoDB" id="10061064at2759"/>
<feature type="region of interest" description="Disordered" evidence="1">
    <location>
        <begin position="20"/>
        <end position="142"/>
    </location>
</feature>
<proteinExistence type="predicted"/>
<dbReference type="AlphaFoldDB" id="A0A8S3TI07"/>
<dbReference type="Gene3D" id="1.20.58.1590">
    <property type="entry name" value="Tethering factor for nuclear proteasome Cut8/Sts1"/>
    <property type="match status" value="1"/>
</dbReference>
<reference evidence="2" key="1">
    <citation type="submission" date="2021-03" db="EMBL/GenBank/DDBJ databases">
        <authorList>
            <person name="Bekaert M."/>
        </authorList>
    </citation>
    <scope>NUCLEOTIDE SEQUENCE</scope>
</reference>
<evidence type="ECO:0000256" key="1">
    <source>
        <dbReference type="SAM" id="MobiDB-lite"/>
    </source>
</evidence>
<gene>
    <name evidence="2" type="ORF">MEDL_41600</name>
</gene>
<dbReference type="Proteomes" id="UP000683360">
    <property type="component" value="Unassembled WGS sequence"/>
</dbReference>
<comment type="caution">
    <text evidence="2">The sequence shown here is derived from an EMBL/GenBank/DDBJ whole genome shotgun (WGS) entry which is preliminary data.</text>
</comment>
<sequence>MSQQTLAHFVLERNIRHSPRRSPLRTLHTSLSGSDAVASPMSPDEEVIRQRGQIRTSPRKRAFQTSTPAITDIGLLDTSLDTSTTSSSGSRTPTRKSAADGVRKRLMLSTSYISSDPEDSPCPKGLTQSAAKKRKSNKGTNALPVSINKRLSALSSEQLTELLGNLINKHPDLKELTTKSKEMCFRNLATQCKKSVKESSLDKDAYVAIKDRLEEAVIINNQISPCIEIVDKKIQKIK</sequence>
<evidence type="ECO:0000313" key="2">
    <source>
        <dbReference type="EMBL" id="CAG2228616.1"/>
    </source>
</evidence>
<organism evidence="2 3">
    <name type="scientific">Mytilus edulis</name>
    <name type="common">Blue mussel</name>
    <dbReference type="NCBI Taxonomy" id="6550"/>
    <lineage>
        <taxon>Eukaryota</taxon>
        <taxon>Metazoa</taxon>
        <taxon>Spiralia</taxon>
        <taxon>Lophotrochozoa</taxon>
        <taxon>Mollusca</taxon>
        <taxon>Bivalvia</taxon>
        <taxon>Autobranchia</taxon>
        <taxon>Pteriomorphia</taxon>
        <taxon>Mytilida</taxon>
        <taxon>Mytiloidea</taxon>
        <taxon>Mytilidae</taxon>
        <taxon>Mytilinae</taxon>
        <taxon>Mytilus</taxon>
    </lineage>
</organism>
<protein>
    <submittedName>
        <fullName evidence="2">Uncharacterized protein</fullName>
    </submittedName>
</protein>
<accession>A0A8S3TI07</accession>
<dbReference type="EMBL" id="CAJPWZ010001999">
    <property type="protein sequence ID" value="CAG2228616.1"/>
    <property type="molecule type" value="Genomic_DNA"/>
</dbReference>
<evidence type="ECO:0000313" key="3">
    <source>
        <dbReference type="Proteomes" id="UP000683360"/>
    </source>
</evidence>
<keyword evidence="3" id="KW-1185">Reference proteome</keyword>
<feature type="compositionally biased region" description="Low complexity" evidence="1">
    <location>
        <begin position="70"/>
        <end position="90"/>
    </location>
</feature>
<dbReference type="InterPro" id="IPR038422">
    <property type="entry name" value="Cut8/Sts1_sf"/>
</dbReference>
<name>A0A8S3TI07_MYTED</name>